<protein>
    <submittedName>
        <fullName evidence="2">Uncharacterized protein</fullName>
    </submittedName>
</protein>
<gene>
    <name evidence="2" type="ORF">FAZ97_30570</name>
</gene>
<dbReference type="Proteomes" id="UP000434209">
    <property type="component" value="Chromosome 4"/>
</dbReference>
<reference evidence="2 3" key="1">
    <citation type="submission" date="2019-12" db="EMBL/GenBank/DDBJ databases">
        <title>Paraburkholderia acidiphila 7Q-K02 sp. nov and Paraburkholderia acidisoli DHF22 sp. nov., two strains isolated from forest soil.</title>
        <authorList>
            <person name="Gao Z."/>
            <person name="Qiu L."/>
        </authorList>
    </citation>
    <scope>NUCLEOTIDE SEQUENCE [LARGE SCALE GENOMIC DNA]</scope>
    <source>
        <strain evidence="2 3">7Q-K02</strain>
    </source>
</reference>
<feature type="transmembrane region" description="Helical" evidence="1">
    <location>
        <begin position="16"/>
        <end position="38"/>
    </location>
</feature>
<keyword evidence="1" id="KW-0472">Membrane</keyword>
<sequence length="72" mass="7765">MDPANGILAAWKDLEWLRFAVISFLALFLTGIVFYLATHPETTVGLQTIVTLLGTALGWLVGTKGSGTKTRT</sequence>
<keyword evidence="1" id="KW-0812">Transmembrane</keyword>
<evidence type="ECO:0000256" key="1">
    <source>
        <dbReference type="SAM" id="Phobius"/>
    </source>
</evidence>
<dbReference type="RefSeq" id="WP_158762533.1">
    <property type="nucleotide sequence ID" value="NZ_CP046912.1"/>
</dbReference>
<keyword evidence="3" id="KW-1185">Reference proteome</keyword>
<proteinExistence type="predicted"/>
<evidence type="ECO:0000313" key="2">
    <source>
        <dbReference type="EMBL" id="QGZ59351.1"/>
    </source>
</evidence>
<accession>A0A7Z2GCM2</accession>
<keyword evidence="1" id="KW-1133">Transmembrane helix</keyword>
<dbReference type="EMBL" id="CP046912">
    <property type="protein sequence ID" value="QGZ59351.1"/>
    <property type="molecule type" value="Genomic_DNA"/>
</dbReference>
<dbReference type="KEGG" id="pacp:FAZ97_30570"/>
<dbReference type="AlphaFoldDB" id="A0A7Z2GCM2"/>
<name>A0A7Z2GCM2_9BURK</name>
<evidence type="ECO:0000313" key="3">
    <source>
        <dbReference type="Proteomes" id="UP000434209"/>
    </source>
</evidence>
<organism evidence="2 3">
    <name type="scientific">Paraburkholderia acidiphila</name>
    <dbReference type="NCBI Taxonomy" id="2571747"/>
    <lineage>
        <taxon>Bacteria</taxon>
        <taxon>Pseudomonadati</taxon>
        <taxon>Pseudomonadota</taxon>
        <taxon>Betaproteobacteria</taxon>
        <taxon>Burkholderiales</taxon>
        <taxon>Burkholderiaceae</taxon>
        <taxon>Paraburkholderia</taxon>
    </lineage>
</organism>
<feature type="transmembrane region" description="Helical" evidence="1">
    <location>
        <begin position="44"/>
        <end position="62"/>
    </location>
</feature>